<gene>
    <name evidence="1" type="ORF">TWF718_006616</name>
</gene>
<reference evidence="1 2" key="1">
    <citation type="submission" date="2019-10" db="EMBL/GenBank/DDBJ databases">
        <authorList>
            <person name="Palmer J.M."/>
        </authorList>
    </citation>
    <scope>NUCLEOTIDE SEQUENCE [LARGE SCALE GENOMIC DNA]</scope>
    <source>
        <strain evidence="1 2">TWF718</strain>
    </source>
</reference>
<evidence type="ECO:0000313" key="1">
    <source>
        <dbReference type="EMBL" id="KAK6344658.1"/>
    </source>
</evidence>
<accession>A0AAN8MSX6</accession>
<comment type="caution">
    <text evidence="1">The sequence shown here is derived from an EMBL/GenBank/DDBJ whole genome shotgun (WGS) entry which is preliminary data.</text>
</comment>
<dbReference type="EMBL" id="JAVHNR010000004">
    <property type="protein sequence ID" value="KAK6344658.1"/>
    <property type="molecule type" value="Genomic_DNA"/>
</dbReference>
<organism evidence="1 2">
    <name type="scientific">Orbilia javanica</name>
    <dbReference type="NCBI Taxonomy" id="47235"/>
    <lineage>
        <taxon>Eukaryota</taxon>
        <taxon>Fungi</taxon>
        <taxon>Dikarya</taxon>
        <taxon>Ascomycota</taxon>
        <taxon>Pezizomycotina</taxon>
        <taxon>Orbiliomycetes</taxon>
        <taxon>Orbiliales</taxon>
        <taxon>Orbiliaceae</taxon>
        <taxon>Orbilia</taxon>
    </lineage>
</organism>
<dbReference type="AlphaFoldDB" id="A0AAN8MSX6"/>
<proteinExistence type="predicted"/>
<name>A0AAN8MSX6_9PEZI</name>
<protein>
    <submittedName>
        <fullName evidence="1">Uncharacterized protein</fullName>
    </submittedName>
</protein>
<keyword evidence="2" id="KW-1185">Reference proteome</keyword>
<dbReference type="Proteomes" id="UP001313282">
    <property type="component" value="Unassembled WGS sequence"/>
</dbReference>
<evidence type="ECO:0000313" key="2">
    <source>
        <dbReference type="Proteomes" id="UP001313282"/>
    </source>
</evidence>
<sequence>MAPPKLPPREDHQPLISKIKSIILAIGVFFHLDALSLSQLPLQPSQVYIPIIQPFEDITFHGPTIGPANTIEASDVWSLPDRTCSMDVHWVFRGARTNSYDLIWKDTITIKYFTNSGPNGEIVEIPLSSPAKTECTGDNRDRCSASPVGLLTMTASPQHFYRNSRDEYTFNRDYIHFYYGLPGKDGFVAFHTDTNGHPEDNYLIPTRFPRCTVAQQDPSEEYSRQWVDKMDPPVGGIAGWSYPFYTAAHREFRIRSEDRAWYDGDALTFNCLFPCPKLGP</sequence>